<proteinExistence type="predicted"/>
<dbReference type="CDD" id="cd18584">
    <property type="entry name" value="ABC_6TM_AarD_CydD"/>
    <property type="match status" value="1"/>
</dbReference>
<dbReference type="OrthoDB" id="9806127at2"/>
<dbReference type="InterPro" id="IPR014216">
    <property type="entry name" value="ABC_transptr_CydD"/>
</dbReference>
<keyword evidence="8 9" id="KW-0472">Membrane</keyword>
<dbReference type="GO" id="GO:0005886">
    <property type="term" value="C:plasma membrane"/>
    <property type="evidence" value="ECO:0007669"/>
    <property type="project" value="UniProtKB-SubCell"/>
</dbReference>
<evidence type="ECO:0000256" key="6">
    <source>
        <dbReference type="ARBA" id="ARBA00022840"/>
    </source>
</evidence>
<dbReference type="GO" id="GO:0042883">
    <property type="term" value="P:cysteine transport"/>
    <property type="evidence" value="ECO:0007669"/>
    <property type="project" value="InterPro"/>
</dbReference>
<feature type="domain" description="ABC transmembrane type-1" evidence="11">
    <location>
        <begin position="18"/>
        <end position="300"/>
    </location>
</feature>
<keyword evidence="13" id="KW-1185">Reference proteome</keyword>
<keyword evidence="3" id="KW-1003">Cell membrane</keyword>
<dbReference type="InterPro" id="IPR003439">
    <property type="entry name" value="ABC_transporter-like_ATP-bd"/>
</dbReference>
<evidence type="ECO:0000313" key="13">
    <source>
        <dbReference type="Proteomes" id="UP000434639"/>
    </source>
</evidence>
<feature type="transmembrane region" description="Helical" evidence="9">
    <location>
        <begin position="156"/>
        <end position="176"/>
    </location>
</feature>
<dbReference type="AlphaFoldDB" id="A0A7X2S2S2"/>
<keyword evidence="4 9" id="KW-0812">Transmembrane</keyword>
<keyword evidence="6" id="KW-0067">ATP-binding</keyword>
<dbReference type="PROSITE" id="PS00211">
    <property type="entry name" value="ABC_TRANSPORTER_1"/>
    <property type="match status" value="1"/>
</dbReference>
<dbReference type="PROSITE" id="PS50893">
    <property type="entry name" value="ABC_TRANSPORTER_2"/>
    <property type="match status" value="1"/>
</dbReference>
<evidence type="ECO:0000313" key="12">
    <source>
        <dbReference type="EMBL" id="MTH52151.1"/>
    </source>
</evidence>
<keyword evidence="2" id="KW-0813">Transport</keyword>
<dbReference type="PANTHER" id="PTHR24221">
    <property type="entry name" value="ATP-BINDING CASSETTE SUB-FAMILY B"/>
    <property type="match status" value="1"/>
</dbReference>
<feature type="transmembrane region" description="Helical" evidence="9">
    <location>
        <begin position="130"/>
        <end position="150"/>
    </location>
</feature>
<evidence type="ECO:0000259" key="11">
    <source>
        <dbReference type="PROSITE" id="PS50929"/>
    </source>
</evidence>
<evidence type="ECO:0000256" key="8">
    <source>
        <dbReference type="ARBA" id="ARBA00023136"/>
    </source>
</evidence>
<evidence type="ECO:0000256" key="9">
    <source>
        <dbReference type="SAM" id="Phobius"/>
    </source>
</evidence>
<dbReference type="InterPro" id="IPR039421">
    <property type="entry name" value="Type_1_exporter"/>
</dbReference>
<dbReference type="GO" id="GO:0034040">
    <property type="term" value="F:ATPase-coupled lipid transmembrane transporter activity"/>
    <property type="evidence" value="ECO:0007669"/>
    <property type="project" value="TreeGrafter"/>
</dbReference>
<dbReference type="InterPro" id="IPR036640">
    <property type="entry name" value="ABC1_TM_sf"/>
</dbReference>
<evidence type="ECO:0000256" key="5">
    <source>
        <dbReference type="ARBA" id="ARBA00022741"/>
    </source>
</evidence>
<feature type="transmembrane region" description="Helical" evidence="9">
    <location>
        <begin position="269"/>
        <end position="288"/>
    </location>
</feature>
<evidence type="ECO:0000259" key="10">
    <source>
        <dbReference type="PROSITE" id="PS50893"/>
    </source>
</evidence>
<name>A0A7X2S2S2_9BACI</name>
<dbReference type="Gene3D" id="3.40.50.300">
    <property type="entry name" value="P-loop containing nucleotide triphosphate hydrolases"/>
    <property type="match status" value="1"/>
</dbReference>
<dbReference type="Gene3D" id="1.20.1560.10">
    <property type="entry name" value="ABC transporter type 1, transmembrane domain"/>
    <property type="match status" value="1"/>
</dbReference>
<dbReference type="InterPro" id="IPR017871">
    <property type="entry name" value="ABC_transporter-like_CS"/>
</dbReference>
<reference evidence="12 13" key="1">
    <citation type="journal article" date="2017" name="Int. J. Syst. Evol. Microbiol.">
        <title>Bacillus mangrovi sp. nov., isolated from a sediment sample from a mangrove forest.</title>
        <authorList>
            <person name="Gupta V."/>
            <person name="Singh P.K."/>
            <person name="Korpole S."/>
            <person name="Tanuku N.R.S."/>
            <person name="Pinnaka A.K."/>
        </authorList>
    </citation>
    <scope>NUCLEOTIDE SEQUENCE [LARGE SCALE GENOMIC DNA]</scope>
    <source>
        <strain evidence="12 13">KCTC 33872</strain>
    </source>
</reference>
<dbReference type="SUPFAM" id="SSF90123">
    <property type="entry name" value="ABC transporter transmembrane region"/>
    <property type="match status" value="1"/>
</dbReference>
<dbReference type="PROSITE" id="PS50929">
    <property type="entry name" value="ABC_TM1F"/>
    <property type="match status" value="1"/>
</dbReference>
<evidence type="ECO:0000256" key="7">
    <source>
        <dbReference type="ARBA" id="ARBA00022989"/>
    </source>
</evidence>
<dbReference type="FunFam" id="3.40.50.300:FF:000854">
    <property type="entry name" value="Multidrug ABC transporter ATP-binding protein"/>
    <property type="match status" value="1"/>
</dbReference>
<organism evidence="12 13">
    <name type="scientific">Metabacillus mangrovi</name>
    <dbReference type="NCBI Taxonomy" id="1491830"/>
    <lineage>
        <taxon>Bacteria</taxon>
        <taxon>Bacillati</taxon>
        <taxon>Bacillota</taxon>
        <taxon>Bacilli</taxon>
        <taxon>Bacillales</taxon>
        <taxon>Bacillaceae</taxon>
        <taxon>Metabacillus</taxon>
    </lineage>
</organism>
<dbReference type="GO" id="GO:0016887">
    <property type="term" value="F:ATP hydrolysis activity"/>
    <property type="evidence" value="ECO:0007669"/>
    <property type="project" value="InterPro"/>
</dbReference>
<evidence type="ECO:0000256" key="4">
    <source>
        <dbReference type="ARBA" id="ARBA00022692"/>
    </source>
</evidence>
<dbReference type="InterPro" id="IPR003593">
    <property type="entry name" value="AAA+_ATPase"/>
</dbReference>
<feature type="transmembrane region" description="Helical" evidence="9">
    <location>
        <begin position="237"/>
        <end position="257"/>
    </location>
</feature>
<dbReference type="GO" id="GO:0005524">
    <property type="term" value="F:ATP binding"/>
    <property type="evidence" value="ECO:0007669"/>
    <property type="project" value="UniProtKB-KW"/>
</dbReference>
<keyword evidence="5" id="KW-0547">Nucleotide-binding</keyword>
<feature type="transmembrane region" description="Helical" evidence="9">
    <location>
        <begin position="14"/>
        <end position="40"/>
    </location>
</feature>
<gene>
    <name evidence="12" type="primary">cydD</name>
    <name evidence="12" type="ORF">GKZ89_01945</name>
</gene>
<dbReference type="InterPro" id="IPR027417">
    <property type="entry name" value="P-loop_NTPase"/>
</dbReference>
<dbReference type="GO" id="GO:0140359">
    <property type="term" value="F:ABC-type transporter activity"/>
    <property type="evidence" value="ECO:0007669"/>
    <property type="project" value="InterPro"/>
</dbReference>
<dbReference type="SMART" id="SM00382">
    <property type="entry name" value="AAA"/>
    <property type="match status" value="1"/>
</dbReference>
<dbReference type="RefSeq" id="WP_155110681.1">
    <property type="nucleotide sequence ID" value="NZ_WMIB01000001.1"/>
</dbReference>
<feature type="domain" description="ABC transporter" evidence="10">
    <location>
        <begin position="334"/>
        <end position="569"/>
    </location>
</feature>
<sequence length="576" mass="63642">MEQLRKRAFAHKKWMIPLILSSVFNGAVLIGQAYCFVWIVNEIFLEKGDFKTVLPVFFILLGFLLFRVVTLFSSRRSGIKLGTAVKKEIRRELVQTYADHPLQASLSGQTGKKTSILLDAVDEVDQYYSFYIPQVIQTAIVPVFILAAVFSQHLFSGLLMMITAPFFPIYMIVIGLKTQKKADKQMEKMTAFSGHFLDVLQGLVTLKLMGKAKQQKEAIRQKSFAFRDATMDVLKTAFASSLALEFIAMLSVGLIAFELGLQLVVFQNVSFFAAFFILILAPDFYLALRDLGSAFHAGRGSSGAASKISEELNARARLQAWGESGLLDSSPPEIKLEHVDFVYESGPFSLEGLNLTVHPREKLAVIGPNGSGKTTLLRLLSGLIEPSSGTIHINGKPRNSYLEKEWFSKLSYISQNPYLFSGTIRENISLGAEHDVTESELHAAAEKAGLLELVQSLESGFETEIGEGGRGLSGGEKQRIALARAFIKKPSIILFDEPTVGLDLSTEQILQASIKELSRHASMITVAHRLYTIKEADTIVYLDSGKVLAAGTHHHLLKTVPAYRKMMDNQKGALVT</sequence>
<dbReference type="Pfam" id="PF00005">
    <property type="entry name" value="ABC_tran"/>
    <property type="match status" value="1"/>
</dbReference>
<dbReference type="PANTHER" id="PTHR24221:SF614">
    <property type="entry name" value="GLUTATHIONE_L-CYSTEINE TRANSPORT SYSTEM ATP-BINDING_PERMEASE PROTEIN CYDC"/>
    <property type="match status" value="1"/>
</dbReference>
<comment type="caution">
    <text evidence="12">The sequence shown here is derived from an EMBL/GenBank/DDBJ whole genome shotgun (WGS) entry which is preliminary data.</text>
</comment>
<comment type="subcellular location">
    <subcellularLocation>
        <location evidence="1">Cell membrane</location>
        <topology evidence="1">Multi-pass membrane protein</topology>
    </subcellularLocation>
</comment>
<evidence type="ECO:0000256" key="2">
    <source>
        <dbReference type="ARBA" id="ARBA00022448"/>
    </source>
</evidence>
<dbReference type="NCBIfam" id="TIGR02857">
    <property type="entry name" value="CydD"/>
    <property type="match status" value="1"/>
</dbReference>
<dbReference type="InterPro" id="IPR011527">
    <property type="entry name" value="ABC1_TM_dom"/>
</dbReference>
<feature type="transmembrane region" description="Helical" evidence="9">
    <location>
        <begin position="52"/>
        <end position="72"/>
    </location>
</feature>
<evidence type="ECO:0000256" key="1">
    <source>
        <dbReference type="ARBA" id="ARBA00004651"/>
    </source>
</evidence>
<protein>
    <submittedName>
        <fullName evidence="12">Thiol reductant ABC exporter subunit CydD</fullName>
    </submittedName>
</protein>
<dbReference type="Pfam" id="PF00664">
    <property type="entry name" value="ABC_membrane"/>
    <property type="match status" value="1"/>
</dbReference>
<keyword evidence="7 9" id="KW-1133">Transmembrane helix</keyword>
<dbReference type="SUPFAM" id="SSF52540">
    <property type="entry name" value="P-loop containing nucleoside triphosphate hydrolases"/>
    <property type="match status" value="1"/>
</dbReference>
<evidence type="ECO:0000256" key="3">
    <source>
        <dbReference type="ARBA" id="ARBA00022475"/>
    </source>
</evidence>
<dbReference type="Proteomes" id="UP000434639">
    <property type="component" value="Unassembled WGS sequence"/>
</dbReference>
<dbReference type="EMBL" id="WMIB01000001">
    <property type="protein sequence ID" value="MTH52151.1"/>
    <property type="molecule type" value="Genomic_DNA"/>
</dbReference>
<accession>A0A7X2S2S2</accession>